<reference evidence="3 4" key="2">
    <citation type="journal article" date="2021" name="Curr. Genet.">
        <title>Genetic response to nitrogen starvation in the aggressive Eucalyptus foliar pathogen Teratosphaeria destructans.</title>
        <authorList>
            <person name="Havenga M."/>
            <person name="Wingfield B.D."/>
            <person name="Wingfield M.J."/>
            <person name="Dreyer L.L."/>
            <person name="Roets F."/>
            <person name="Aylward J."/>
        </authorList>
    </citation>
    <scope>NUCLEOTIDE SEQUENCE [LARGE SCALE GENOMIC DNA]</scope>
    <source>
        <strain evidence="3">CMW44962</strain>
    </source>
</reference>
<feature type="transmembrane region" description="Helical" evidence="2">
    <location>
        <begin position="298"/>
        <end position="318"/>
    </location>
</feature>
<gene>
    <name evidence="3" type="ORF">Tdes44962_MAKER07017</name>
</gene>
<feature type="region of interest" description="Disordered" evidence="1">
    <location>
        <begin position="1"/>
        <end position="95"/>
    </location>
</feature>
<protein>
    <submittedName>
        <fullName evidence="3">Uncharacterized protein</fullName>
    </submittedName>
</protein>
<proteinExistence type="predicted"/>
<organism evidence="3 4">
    <name type="scientific">Teratosphaeria destructans</name>
    <dbReference type="NCBI Taxonomy" id="418781"/>
    <lineage>
        <taxon>Eukaryota</taxon>
        <taxon>Fungi</taxon>
        <taxon>Dikarya</taxon>
        <taxon>Ascomycota</taxon>
        <taxon>Pezizomycotina</taxon>
        <taxon>Dothideomycetes</taxon>
        <taxon>Dothideomycetidae</taxon>
        <taxon>Mycosphaerellales</taxon>
        <taxon>Teratosphaeriaceae</taxon>
        <taxon>Teratosphaeria</taxon>
    </lineage>
</organism>
<dbReference type="EMBL" id="RIBY02000191">
    <property type="protein sequence ID" value="KAH9844968.1"/>
    <property type="molecule type" value="Genomic_DNA"/>
</dbReference>
<evidence type="ECO:0000313" key="4">
    <source>
        <dbReference type="Proteomes" id="UP001138500"/>
    </source>
</evidence>
<evidence type="ECO:0000313" key="3">
    <source>
        <dbReference type="EMBL" id="KAH9844968.1"/>
    </source>
</evidence>
<feature type="transmembrane region" description="Helical" evidence="2">
    <location>
        <begin position="366"/>
        <end position="389"/>
    </location>
</feature>
<evidence type="ECO:0000256" key="2">
    <source>
        <dbReference type="SAM" id="Phobius"/>
    </source>
</evidence>
<dbReference type="PANTHER" id="PTHR36819:SF1">
    <property type="entry name" value="REGULATOR OF PHOSPHOLIPASE D SRF1"/>
    <property type="match status" value="1"/>
</dbReference>
<dbReference type="OrthoDB" id="2589563at2759"/>
<dbReference type="AlphaFoldDB" id="A0A9W7W6E6"/>
<feature type="compositionally biased region" description="Basic and acidic residues" evidence="1">
    <location>
        <begin position="30"/>
        <end position="44"/>
    </location>
</feature>
<keyword evidence="2" id="KW-0472">Membrane</keyword>
<keyword evidence="4" id="KW-1185">Reference proteome</keyword>
<feature type="transmembrane region" description="Helical" evidence="2">
    <location>
        <begin position="259"/>
        <end position="277"/>
    </location>
</feature>
<dbReference type="GO" id="GO:0071944">
    <property type="term" value="C:cell periphery"/>
    <property type="evidence" value="ECO:0007669"/>
    <property type="project" value="TreeGrafter"/>
</dbReference>
<feature type="transmembrane region" description="Helical" evidence="2">
    <location>
        <begin position="218"/>
        <end position="239"/>
    </location>
</feature>
<dbReference type="InterPro" id="IPR037737">
    <property type="entry name" value="Srf1"/>
</dbReference>
<evidence type="ECO:0000256" key="1">
    <source>
        <dbReference type="SAM" id="MobiDB-lite"/>
    </source>
</evidence>
<reference evidence="3 4" key="1">
    <citation type="journal article" date="2018" name="IMA Fungus">
        <title>IMA Genome-F 10: Nine draft genome sequences of Claviceps purpurea s.lat., including C. arundinis, C. humidiphila, and C. cf. spartinae, pseudomolecules for the pitch canker pathogen Fusarium circinatum, draft genome of Davidsoniella eucalypti, Grosmannia galeiformis, Quambalaria eucalypti, and Teratosphaeria destructans.</title>
        <authorList>
            <person name="Wingfield B.D."/>
            <person name="Liu M."/>
            <person name="Nguyen H.D."/>
            <person name="Lane F.A."/>
            <person name="Morgan S.W."/>
            <person name="De Vos L."/>
            <person name="Wilken P.M."/>
            <person name="Duong T.A."/>
            <person name="Aylward J."/>
            <person name="Coetzee M.P."/>
            <person name="Dadej K."/>
            <person name="De Beer Z.W."/>
            <person name="Findlay W."/>
            <person name="Havenga M."/>
            <person name="Kolarik M."/>
            <person name="Menzies J.G."/>
            <person name="Naidoo K."/>
            <person name="Pochopski O."/>
            <person name="Shoukouhi P."/>
            <person name="Santana Q.C."/>
            <person name="Seifert K.A."/>
            <person name="Soal N."/>
            <person name="Steenkamp E.T."/>
            <person name="Tatham C.T."/>
            <person name="van der Nest M.A."/>
            <person name="Wingfield M.J."/>
        </authorList>
    </citation>
    <scope>NUCLEOTIDE SEQUENCE [LARGE SCALE GENOMIC DNA]</scope>
    <source>
        <strain evidence="3">CMW44962</strain>
    </source>
</reference>
<accession>A0A9W7W6E6</accession>
<dbReference type="Proteomes" id="UP001138500">
    <property type="component" value="Unassembled WGS sequence"/>
</dbReference>
<comment type="caution">
    <text evidence="3">The sequence shown here is derived from an EMBL/GenBank/DDBJ whole genome shotgun (WGS) entry which is preliminary data.</text>
</comment>
<keyword evidence="2" id="KW-1133">Transmembrane helix</keyword>
<name>A0A9W7W6E6_9PEZI</name>
<sequence>MPEMQQRADATLIPIKTTASDSSANNAPSHDARESTESQERDPHQPGVIPPWLHVNNSSDDARLLPSRPGKTVPNSRHYRPPQQPPSHYKFGRKWDHLRSPSPPLLSVPITDHQQRWRPFMYSGPNPQEQQAQARVVGSEWIARQEGGAASGPGVGFLGWREEDELAADGSGGVNGGLIGGGFQGLMYRGKWLISPERQERTVRLFWRLLLKNPFVPLIFRLFILAFSAAGLGIAARIYENVRHVNQDPDALNNCSFRASTYMALVVGSIAIPYLGYVTWDEYTSRPLGLRSVAAKTLLLLCDLYFVVFAASNLSLAFDALYDHRWACYDEHLAAVSDPTSGTIVSYNVPSTCPNNTSICSKQKSLSAILLISLVAWLVTFSISVLRVVEKLRPD</sequence>
<feature type="compositionally biased region" description="Polar residues" evidence="1">
    <location>
        <begin position="17"/>
        <end position="28"/>
    </location>
</feature>
<dbReference type="PANTHER" id="PTHR36819">
    <property type="entry name" value="REGULATOR OF PHOSPHOLIPASE D SRF1"/>
    <property type="match status" value="1"/>
</dbReference>
<keyword evidence="2" id="KW-0812">Transmembrane</keyword>
<dbReference type="GO" id="GO:0000324">
    <property type="term" value="C:fungal-type vacuole"/>
    <property type="evidence" value="ECO:0007669"/>
    <property type="project" value="TreeGrafter"/>
</dbReference>